<evidence type="ECO:0000313" key="16">
    <source>
        <dbReference type="CGD" id="CAL0000163998"/>
    </source>
</evidence>
<feature type="domain" description="PHD-type" evidence="13">
    <location>
        <begin position="87"/>
        <end position="143"/>
    </location>
</feature>
<feature type="compositionally biased region" description="Low complexity" evidence="12">
    <location>
        <begin position="945"/>
        <end position="955"/>
    </location>
</feature>
<dbReference type="KEGG" id="cdu:CD36_27380"/>
<dbReference type="PANTHER" id="PTHR12360">
    <property type="entry name" value="NUCLEAR TRANSCRIPTION FACTOR, X-BOX BINDING 1 NFX1"/>
    <property type="match status" value="1"/>
</dbReference>
<evidence type="ECO:0000256" key="6">
    <source>
        <dbReference type="ARBA" id="ARBA00022833"/>
    </source>
</evidence>
<keyword evidence="3" id="KW-0479">Metal-binding</keyword>
<dbReference type="EC" id="6.3.2.-" evidence="17"/>
<dbReference type="GO" id="GO:0000981">
    <property type="term" value="F:DNA-binding transcription factor activity, RNA polymerase II-specific"/>
    <property type="evidence" value="ECO:0007669"/>
    <property type="project" value="TreeGrafter"/>
</dbReference>
<keyword evidence="9" id="KW-0539">Nucleus</keyword>
<evidence type="ECO:0000259" key="14">
    <source>
        <dbReference type="PROSITE" id="PS50089"/>
    </source>
</evidence>
<dbReference type="Pfam" id="PF01424">
    <property type="entry name" value="R3H"/>
    <property type="match status" value="1"/>
</dbReference>
<organism evidence="17 18">
    <name type="scientific">Candida dubliniensis (strain CD36 / ATCC MYA-646 / CBS 7987 / NCPF 3949 / NRRL Y-17841)</name>
    <name type="common">Yeast</name>
    <dbReference type="NCBI Taxonomy" id="573826"/>
    <lineage>
        <taxon>Eukaryota</taxon>
        <taxon>Fungi</taxon>
        <taxon>Dikarya</taxon>
        <taxon>Ascomycota</taxon>
        <taxon>Saccharomycotina</taxon>
        <taxon>Pichiomycetes</taxon>
        <taxon>Debaryomycetaceae</taxon>
        <taxon>Candida/Lodderomyces clade</taxon>
        <taxon>Candida</taxon>
    </lineage>
</organism>
<dbReference type="InterPro" id="IPR001374">
    <property type="entry name" value="R3H_dom"/>
</dbReference>
<keyword evidence="18" id="KW-1185">Reference proteome</keyword>
<dbReference type="GO" id="GO:0000122">
    <property type="term" value="P:negative regulation of transcription by RNA polymerase II"/>
    <property type="evidence" value="ECO:0007669"/>
    <property type="project" value="TreeGrafter"/>
</dbReference>
<dbReference type="GO" id="GO:0008270">
    <property type="term" value="F:zinc ion binding"/>
    <property type="evidence" value="ECO:0007669"/>
    <property type="project" value="UniProtKB-KW"/>
</dbReference>
<dbReference type="GO" id="GO:0000977">
    <property type="term" value="F:RNA polymerase II transcription regulatory region sequence-specific DNA binding"/>
    <property type="evidence" value="ECO:0007669"/>
    <property type="project" value="TreeGrafter"/>
</dbReference>
<evidence type="ECO:0000313" key="17">
    <source>
        <dbReference type="EMBL" id="CAX39756.1"/>
    </source>
</evidence>
<keyword evidence="7" id="KW-0805">Transcription regulation</keyword>
<dbReference type="SMART" id="SM00393">
    <property type="entry name" value="R3H"/>
    <property type="match status" value="1"/>
</dbReference>
<evidence type="ECO:0000256" key="12">
    <source>
        <dbReference type="SAM" id="MobiDB-lite"/>
    </source>
</evidence>
<name>B9WL52_CANDC</name>
<dbReference type="InterPro" id="IPR000967">
    <property type="entry name" value="Znf_NFX1"/>
</dbReference>
<dbReference type="GO" id="GO:0016874">
    <property type="term" value="F:ligase activity"/>
    <property type="evidence" value="ECO:0007669"/>
    <property type="project" value="UniProtKB-KW"/>
</dbReference>
<comment type="subcellular location">
    <subcellularLocation>
        <location evidence="1">Nucleus</location>
    </subcellularLocation>
</comment>
<dbReference type="CGD" id="CAL0000163998">
    <property type="gene designation" value="Cd36_27380"/>
</dbReference>
<proteinExistence type="inferred from homology"/>
<dbReference type="OrthoDB" id="6512771at2759"/>
<evidence type="ECO:0000256" key="10">
    <source>
        <dbReference type="PROSITE-ProRule" id="PRU00175"/>
    </source>
</evidence>
<evidence type="ECO:0000256" key="4">
    <source>
        <dbReference type="ARBA" id="ARBA00022737"/>
    </source>
</evidence>
<dbReference type="EMBL" id="FM992695">
    <property type="protein sequence ID" value="CAX39756.1"/>
    <property type="molecule type" value="Genomic_DNA"/>
</dbReference>
<evidence type="ECO:0000259" key="15">
    <source>
        <dbReference type="PROSITE" id="PS51061"/>
    </source>
</evidence>
<evidence type="ECO:0000256" key="1">
    <source>
        <dbReference type="ARBA" id="ARBA00004123"/>
    </source>
</evidence>
<keyword evidence="11" id="KW-0175">Coiled coil</keyword>
<keyword evidence="5 10" id="KW-0863">Zinc-finger</keyword>
<feature type="domain" description="RING-type" evidence="14">
    <location>
        <begin position="90"/>
        <end position="141"/>
    </location>
</feature>
<evidence type="ECO:0000256" key="8">
    <source>
        <dbReference type="ARBA" id="ARBA00023163"/>
    </source>
</evidence>
<reference evidence="17 18" key="1">
    <citation type="journal article" date="2009" name="Genome Res.">
        <title>Comparative genomics of the fungal pathogens Candida dubliniensis and Candida albicans.</title>
        <authorList>
            <person name="Jackson A.P."/>
            <person name="Gamble J.A."/>
            <person name="Yeomans T."/>
            <person name="Moran G.P."/>
            <person name="Saunders D."/>
            <person name="Harris D."/>
            <person name="Aslett M."/>
            <person name="Barrell J.F."/>
            <person name="Butler G."/>
            <person name="Citiulo F."/>
            <person name="Coleman D.C."/>
            <person name="de Groot P.W.J."/>
            <person name="Goodwin T.J."/>
            <person name="Quail M.A."/>
            <person name="McQuillan J."/>
            <person name="Munro C.A."/>
            <person name="Pain A."/>
            <person name="Poulter R.T."/>
            <person name="Rajandream M.A."/>
            <person name="Renauld H."/>
            <person name="Spiering M.J."/>
            <person name="Tivey A."/>
            <person name="Gow N.A.R."/>
            <person name="Barrell B."/>
            <person name="Sullivan D.J."/>
            <person name="Berriman M."/>
        </authorList>
    </citation>
    <scope>NUCLEOTIDE SEQUENCE [LARGE SCALE GENOMIC DNA]</scope>
    <source>
        <strain evidence="18">CD36 / ATCC MYA-646 / CBS 7987 / NCPF 3949 / NRRL Y-17841</strain>
    </source>
</reference>
<dbReference type="CDD" id="cd06008">
    <property type="entry name" value="NF-X1-zinc-finger"/>
    <property type="match status" value="3"/>
</dbReference>
<comment type="similarity">
    <text evidence="2">Belongs to the NFX1 family.</text>
</comment>
<feature type="coiled-coil region" evidence="11">
    <location>
        <begin position="810"/>
        <end position="837"/>
    </location>
</feature>
<accession>B9WL52</accession>
<evidence type="ECO:0000256" key="5">
    <source>
        <dbReference type="ARBA" id="ARBA00022771"/>
    </source>
</evidence>
<dbReference type="PROSITE" id="PS50016">
    <property type="entry name" value="ZF_PHD_2"/>
    <property type="match status" value="1"/>
</dbReference>
<keyword evidence="8" id="KW-0804">Transcription</keyword>
<evidence type="ECO:0000313" key="18">
    <source>
        <dbReference type="Proteomes" id="UP000002605"/>
    </source>
</evidence>
<keyword evidence="17" id="KW-0436">Ligase</keyword>
<dbReference type="SUPFAM" id="SSF57850">
    <property type="entry name" value="RING/U-box"/>
    <property type="match status" value="1"/>
</dbReference>
<evidence type="ECO:0000256" key="9">
    <source>
        <dbReference type="ARBA" id="ARBA00023242"/>
    </source>
</evidence>
<dbReference type="InterPro" id="IPR036867">
    <property type="entry name" value="R3H_dom_sf"/>
</dbReference>
<gene>
    <name evidence="16" type="ordered locus">Cd36_27380</name>
    <name evidence="17" type="ORF">CD36_27380</name>
</gene>
<dbReference type="AlphaFoldDB" id="B9WL52"/>
<dbReference type="eggNOG" id="KOG1952">
    <property type="taxonomic scope" value="Eukaryota"/>
</dbReference>
<keyword evidence="6" id="KW-0862">Zinc</keyword>
<feature type="region of interest" description="Disordered" evidence="12">
    <location>
        <begin position="1"/>
        <end position="51"/>
    </location>
</feature>
<evidence type="ECO:0000259" key="13">
    <source>
        <dbReference type="PROSITE" id="PS50016"/>
    </source>
</evidence>
<dbReference type="HOGENOM" id="CLU_005714_2_2_1"/>
<feature type="domain" description="R3H" evidence="15">
    <location>
        <begin position="739"/>
        <end position="801"/>
    </location>
</feature>
<keyword evidence="4" id="KW-0677">Repeat</keyword>
<sequence length="972" mass="109837">MESDVESHDRGSKLEESTSSKDKSETNIDESSQEQHQHHRHQIANEVTDTDELDDYHYEEEDDDDNLEVVADESLGTTILREIQDGTYVCLVCTGEINKDSQIWTCNECFRVYDLDCIQDWAIRGSSTNKTSKEWRCPSCNHATKVIPRVFTCWCGQQTNPDHNVLMPFSCGNTCNYKYPDCIHNCLSICHPGKHPICGAMGPPMKCHCGKETKQLPCLITPYNKGWHCDQDCNSILCDMGHKCIKGCHSGYCQLCMIIIKISCYCSSESKEIACHEKKLMDCGDRIGGYSCGKMTRYYYQCKQHYELKSCQPPPSSLMICKYSPDVITTCYCGKTKVDLHNRTKCTDPIPECSNICGKLLPCGCRCKFKCHEGDCECISIHEIKCACGHESYLAPCKFIQSGIKPKCNHKCSVLLNCRKHYHRLECCPDEQIGLARERDRKKAIRNNIRSNFRQDVMSIEASHICTKTCNRLKPCGKHTCHALCHNGPCEVCLESTNEDLVCHCGKTVIPAPVRCGTKLVCHEQCTRVPLCGHRPEPHECHDDSINCPKCTALVVRKCDCGATSDIPGILCSQERVSCGKMCMVAKDCGHPCLRTCSSQCTKESIHNSSRNCQSYCKKIRNSCPHLCKLKCHFNKVGKSSNCDVVACTSEITVHCECGRLEKKIKCGASVDQPSNIGTVLECDSSCVAAKRDAALRAAFIGTPEPETAEEDNMPYSDLVLSVFVKQRAWCSKIEAQIRQLIADYNSQIENGINSPRKSHHFPPMSSPQRQFIHELGKAFQAYTESQDDEPKRSVFLVITNSTTIPAMKIEEAVDYKRELESEKNKVQQLTQEQIDESLYNAIIIQDLFFGLVKDDLDRELKPLYQDKMENYEIQWLKDSSFIFYSPEKFKNMDVEEENKLYLLLKSFRRVLREKSLAFDCKLCLIDDSATFVLKMDNSGTNNASQSESSSIQDVSETKKSQNGFDVLQTDD</sequence>
<evidence type="ECO:0000256" key="2">
    <source>
        <dbReference type="ARBA" id="ARBA00007269"/>
    </source>
</evidence>
<feature type="region of interest" description="Disordered" evidence="12">
    <location>
        <begin position="940"/>
        <end position="972"/>
    </location>
</feature>
<protein>
    <submittedName>
        <fullName evidence="17">Ring finger protein, putative</fullName>
        <ecNumber evidence="17">6.3.2.-</ecNumber>
    </submittedName>
</protein>
<dbReference type="PROSITE" id="PS50089">
    <property type="entry name" value="ZF_RING_2"/>
    <property type="match status" value="1"/>
</dbReference>
<dbReference type="PANTHER" id="PTHR12360:SF12">
    <property type="entry name" value="TRANSCRIPTIONAL REPRESSOR NF-X1"/>
    <property type="match status" value="1"/>
</dbReference>
<evidence type="ECO:0000256" key="7">
    <source>
        <dbReference type="ARBA" id="ARBA00023015"/>
    </source>
</evidence>
<evidence type="ECO:0000256" key="3">
    <source>
        <dbReference type="ARBA" id="ARBA00022723"/>
    </source>
</evidence>
<dbReference type="SMART" id="SM00438">
    <property type="entry name" value="ZnF_NFX"/>
    <property type="match status" value="5"/>
</dbReference>
<dbReference type="GeneID" id="8049633"/>
<dbReference type="RefSeq" id="XP_002421813.1">
    <property type="nucleotide sequence ID" value="XM_002421768.1"/>
</dbReference>
<dbReference type="SUPFAM" id="SSF82708">
    <property type="entry name" value="R3H domain"/>
    <property type="match status" value="1"/>
</dbReference>
<dbReference type="InterPro" id="IPR019787">
    <property type="entry name" value="Znf_PHD-finger"/>
</dbReference>
<dbReference type="CDD" id="cd06006">
    <property type="entry name" value="R3H_unknown_2"/>
    <property type="match status" value="1"/>
</dbReference>
<dbReference type="InterPro" id="IPR034077">
    <property type="entry name" value="R3H_FAP1"/>
</dbReference>
<feature type="compositionally biased region" description="Basic and acidic residues" evidence="12">
    <location>
        <begin position="1"/>
        <end position="26"/>
    </location>
</feature>
<dbReference type="InterPro" id="IPR001841">
    <property type="entry name" value="Znf_RING"/>
</dbReference>
<dbReference type="PROSITE" id="PS51061">
    <property type="entry name" value="R3H"/>
    <property type="match status" value="1"/>
</dbReference>
<dbReference type="Proteomes" id="UP000002605">
    <property type="component" value="Chromosome R"/>
</dbReference>
<dbReference type="Gene3D" id="3.30.1370.50">
    <property type="entry name" value="R3H-like domain"/>
    <property type="match status" value="1"/>
</dbReference>
<dbReference type="InterPro" id="IPR034078">
    <property type="entry name" value="NFX1_fam"/>
</dbReference>
<evidence type="ECO:0000256" key="11">
    <source>
        <dbReference type="SAM" id="Coils"/>
    </source>
</evidence>
<dbReference type="GO" id="GO:0005634">
    <property type="term" value="C:nucleus"/>
    <property type="evidence" value="ECO:0007669"/>
    <property type="project" value="UniProtKB-SubCell"/>
</dbReference>